<dbReference type="Pfam" id="PF21274">
    <property type="entry name" value="Rng_hyd_C"/>
    <property type="match status" value="1"/>
</dbReference>
<feature type="domain" description="FAD-binding" evidence="4">
    <location>
        <begin position="5"/>
        <end position="364"/>
    </location>
</feature>
<sequence>MDEQVPVVVVGGSLVGLSASVLLAHHQVPHVLVERHRGTAIHPRAASFHQRTLEIFRSVGLQDAVEAAAEREFVQNGAIVAVDSLAGRELASFYRSFNEGVEDLSPVRRLFITQIGLEPVLRRHAAGLGADLRYSTEVTGVTQDETGVTVTTRARDGDEERRIRARYLIAADGAHSPVRRTLGIPMQGRGAFAKCATIYFKADVSSLLRGRNLSVVYVNQPRMLAFFRFSITEDAGFLAVFSTFDEQGGREDLLERELPFDSCAELVRAALGVADDFPVLIENVQPWSASAETAAAFRQGDIFLAGDAAHVMPPTGGFGGNTGVADVHNLVWKMAMVLDGRADPALLDSYDAERRPVAHLTVEQAFRRYVERVDSSLPAEDLAPNLQDTAIELGPVYRSGAVVGASREGASVEAPEQPSGRPGTRLGHAWIRHGGRDLSTLDLVGRDFVLLAGPAGTGWIDAAERSGRLEAHRFADERDVAGLGLTNASAVIVRPDGIVGWRCDESAKDHDAALREALQQLTGRSPAPGAMQQS</sequence>
<dbReference type="GO" id="GO:0016709">
    <property type="term" value="F:oxidoreductase activity, acting on paired donors, with incorporation or reduction of molecular oxygen, NAD(P)H as one donor, and incorporation of one atom of oxygen"/>
    <property type="evidence" value="ECO:0007669"/>
    <property type="project" value="UniProtKB-ARBA"/>
</dbReference>
<dbReference type="Gene3D" id="3.40.30.120">
    <property type="match status" value="1"/>
</dbReference>
<keyword evidence="6" id="KW-1185">Reference proteome</keyword>
<dbReference type="InterPro" id="IPR050641">
    <property type="entry name" value="RIFMO-like"/>
</dbReference>
<comment type="caution">
    <text evidence="5">The sequence shown here is derived from an EMBL/GenBank/DDBJ whole genome shotgun (WGS) entry which is preliminary data.</text>
</comment>
<evidence type="ECO:0000259" key="4">
    <source>
        <dbReference type="Pfam" id="PF01494"/>
    </source>
</evidence>
<dbReference type="PANTHER" id="PTHR43004">
    <property type="entry name" value="TRK SYSTEM POTASSIUM UPTAKE PROTEIN"/>
    <property type="match status" value="1"/>
</dbReference>
<dbReference type="InterPro" id="IPR036188">
    <property type="entry name" value="FAD/NAD-bd_sf"/>
</dbReference>
<keyword evidence="5" id="KW-0560">Oxidoreductase</keyword>
<keyword evidence="5" id="KW-0503">Monooxygenase</keyword>
<reference evidence="5 6" key="1">
    <citation type="submission" date="2019-12" db="EMBL/GenBank/DDBJ databases">
        <title>Genomic-based taxomic classification of the family Erythrobacteraceae.</title>
        <authorList>
            <person name="Xu L."/>
        </authorList>
    </citation>
    <scope>NUCLEOTIDE SEQUENCE [LARGE SCALE GENOMIC DNA]</scope>
    <source>
        <strain evidence="5 6">MCCC 1K02066</strain>
    </source>
</reference>
<evidence type="ECO:0000256" key="3">
    <source>
        <dbReference type="ARBA" id="ARBA00022827"/>
    </source>
</evidence>
<proteinExistence type="predicted"/>
<dbReference type="InterPro" id="IPR002938">
    <property type="entry name" value="FAD-bd"/>
</dbReference>
<name>A0A6I4UQJ4_9SPHN</name>
<keyword evidence="2" id="KW-0285">Flavoprotein</keyword>
<dbReference type="AlphaFoldDB" id="A0A6I4UQJ4"/>
<evidence type="ECO:0000256" key="1">
    <source>
        <dbReference type="ARBA" id="ARBA00001974"/>
    </source>
</evidence>
<gene>
    <name evidence="5" type="ORF">GRI75_03615</name>
</gene>
<evidence type="ECO:0000313" key="5">
    <source>
        <dbReference type="EMBL" id="MXP40736.1"/>
    </source>
</evidence>
<comment type="cofactor">
    <cofactor evidence="1">
        <name>FAD</name>
        <dbReference type="ChEBI" id="CHEBI:57692"/>
    </cofactor>
</comment>
<organism evidence="5 6">
    <name type="scientific">Croceibacterium soli</name>
    <dbReference type="NCBI Taxonomy" id="1739690"/>
    <lineage>
        <taxon>Bacteria</taxon>
        <taxon>Pseudomonadati</taxon>
        <taxon>Pseudomonadota</taxon>
        <taxon>Alphaproteobacteria</taxon>
        <taxon>Sphingomonadales</taxon>
        <taxon>Erythrobacteraceae</taxon>
        <taxon>Croceibacterium</taxon>
    </lineage>
</organism>
<evidence type="ECO:0000313" key="6">
    <source>
        <dbReference type="Proteomes" id="UP000469159"/>
    </source>
</evidence>
<dbReference type="Gene3D" id="3.30.9.10">
    <property type="entry name" value="D-Amino Acid Oxidase, subunit A, domain 2"/>
    <property type="match status" value="1"/>
</dbReference>
<dbReference type="RefSeq" id="WP_160745603.1">
    <property type="nucleotide sequence ID" value="NZ_WTYK01000002.1"/>
</dbReference>
<dbReference type="Pfam" id="PF01494">
    <property type="entry name" value="FAD_binding_3"/>
    <property type="match status" value="1"/>
</dbReference>
<dbReference type="OrthoDB" id="9791689at2"/>
<evidence type="ECO:0000256" key="2">
    <source>
        <dbReference type="ARBA" id="ARBA00022630"/>
    </source>
</evidence>
<keyword evidence="3" id="KW-0274">FAD</keyword>
<accession>A0A6I4UQJ4</accession>
<dbReference type="Proteomes" id="UP000469159">
    <property type="component" value="Unassembled WGS sequence"/>
</dbReference>
<dbReference type="SUPFAM" id="SSF51905">
    <property type="entry name" value="FAD/NAD(P)-binding domain"/>
    <property type="match status" value="1"/>
</dbReference>
<dbReference type="PANTHER" id="PTHR43004:SF19">
    <property type="entry name" value="BINDING MONOOXYGENASE, PUTATIVE (JCVI)-RELATED"/>
    <property type="match status" value="1"/>
</dbReference>
<dbReference type="EMBL" id="WTYK01000002">
    <property type="protein sequence ID" value="MXP40736.1"/>
    <property type="molecule type" value="Genomic_DNA"/>
</dbReference>
<dbReference type="PRINTS" id="PR00420">
    <property type="entry name" value="RNGMNOXGNASE"/>
</dbReference>
<dbReference type="GO" id="GO:0071949">
    <property type="term" value="F:FAD binding"/>
    <property type="evidence" value="ECO:0007669"/>
    <property type="project" value="InterPro"/>
</dbReference>
<dbReference type="Gene3D" id="3.50.50.60">
    <property type="entry name" value="FAD/NAD(P)-binding domain"/>
    <property type="match status" value="1"/>
</dbReference>
<protein>
    <submittedName>
        <fullName evidence="5">Monooxygenase</fullName>
    </submittedName>
</protein>